<accession>A0A964V1E0</accession>
<reference evidence="3" key="1">
    <citation type="submission" date="2018-10" db="EMBL/GenBank/DDBJ databases">
        <title>Iterative Subtractive Binning of Freshwater Chronoseries Metagenomes Recovers Nearly Complete Genomes from over Four Hundred Novel Species.</title>
        <authorList>
            <person name="Rodriguez-R L.M."/>
            <person name="Tsementzi D."/>
            <person name="Luo C."/>
            <person name="Konstantinidis K.T."/>
        </authorList>
    </citation>
    <scope>NUCLEOTIDE SEQUENCE</scope>
    <source>
        <strain evidence="3">WB7_6_001</strain>
    </source>
</reference>
<feature type="domain" description="CopG-like ribbon-helix-helix" evidence="2">
    <location>
        <begin position="1"/>
        <end position="37"/>
    </location>
</feature>
<dbReference type="EMBL" id="RGET01000127">
    <property type="protein sequence ID" value="NBN88447.1"/>
    <property type="molecule type" value="Genomic_DNA"/>
</dbReference>
<protein>
    <recommendedName>
        <fullName evidence="2">CopG-like ribbon-helix-helix domain-containing protein</fullName>
    </recommendedName>
</protein>
<feature type="non-terminal residue" evidence="3">
    <location>
        <position position="1"/>
    </location>
</feature>
<dbReference type="Proteomes" id="UP000713222">
    <property type="component" value="Unassembled WGS sequence"/>
</dbReference>
<organism evidence="3 4">
    <name type="scientific">Candidatus Fonsibacter lacus</name>
    <dbReference type="NCBI Taxonomy" id="2576439"/>
    <lineage>
        <taxon>Bacteria</taxon>
        <taxon>Pseudomonadati</taxon>
        <taxon>Pseudomonadota</taxon>
        <taxon>Alphaproteobacteria</taxon>
        <taxon>Candidatus Pelagibacterales</taxon>
        <taxon>Candidatus Pelagibacterales incertae sedis</taxon>
        <taxon>Candidatus Fonsibacter</taxon>
    </lineage>
</organism>
<evidence type="ECO:0000256" key="1">
    <source>
        <dbReference type="SAM" id="MobiDB-lite"/>
    </source>
</evidence>
<dbReference type="Pfam" id="PF07878">
    <property type="entry name" value="RHH_5"/>
    <property type="match status" value="1"/>
</dbReference>
<feature type="region of interest" description="Disordered" evidence="1">
    <location>
        <begin position="1"/>
        <end position="23"/>
    </location>
</feature>
<name>A0A964V1E0_9PROT</name>
<sequence>SVTVSQGVMERLQRHSDEQGRSTSNLAAHLLETALDAMEGRPLIQKRWPDKAA</sequence>
<evidence type="ECO:0000313" key="4">
    <source>
        <dbReference type="Proteomes" id="UP000713222"/>
    </source>
</evidence>
<evidence type="ECO:0000313" key="3">
    <source>
        <dbReference type="EMBL" id="NBN88447.1"/>
    </source>
</evidence>
<dbReference type="AlphaFoldDB" id="A0A964V1E0"/>
<gene>
    <name evidence="3" type="ORF">EBV32_05110</name>
</gene>
<feature type="compositionally biased region" description="Basic and acidic residues" evidence="1">
    <location>
        <begin position="11"/>
        <end position="20"/>
    </location>
</feature>
<proteinExistence type="predicted"/>
<comment type="caution">
    <text evidence="3">The sequence shown here is derived from an EMBL/GenBank/DDBJ whole genome shotgun (WGS) entry which is preliminary data.</text>
</comment>
<evidence type="ECO:0000259" key="2">
    <source>
        <dbReference type="Pfam" id="PF07878"/>
    </source>
</evidence>
<dbReference type="InterPro" id="IPR012869">
    <property type="entry name" value="RHH_5"/>
</dbReference>